<name>A0A1H8EM22_9RHOB</name>
<dbReference type="OrthoDB" id="1121111at2"/>
<dbReference type="Pfam" id="PF01258">
    <property type="entry name" value="zf-dskA_traR"/>
    <property type="match status" value="1"/>
</dbReference>
<dbReference type="GO" id="GO:0008270">
    <property type="term" value="F:zinc ion binding"/>
    <property type="evidence" value="ECO:0007669"/>
    <property type="project" value="UniProtKB-KW"/>
</dbReference>
<evidence type="ECO:0000259" key="5">
    <source>
        <dbReference type="Pfam" id="PF01258"/>
    </source>
</evidence>
<dbReference type="Gene3D" id="1.20.120.910">
    <property type="entry name" value="DksA, coiled-coil domain"/>
    <property type="match status" value="1"/>
</dbReference>
<dbReference type="InterPro" id="IPR000962">
    <property type="entry name" value="Znf_DskA_TraR"/>
</dbReference>
<dbReference type="PROSITE" id="PS01102">
    <property type="entry name" value="ZF_DKSA_1"/>
    <property type="match status" value="1"/>
</dbReference>
<feature type="domain" description="Zinc finger DksA/TraR C4-type" evidence="5">
    <location>
        <begin position="84"/>
        <end position="115"/>
    </location>
</feature>
<protein>
    <submittedName>
        <fullName evidence="6">Transcriptional regulator, TraR/DksA family</fullName>
    </submittedName>
</protein>
<feature type="zinc finger region" description="dksA C4-type" evidence="4">
    <location>
        <begin position="89"/>
        <end position="113"/>
    </location>
</feature>
<sequence>MDDHDPDLMRARYAPALQDELAQIAAASDSTRADRAPVTLDQQSVGRLSRMDALQNQAMAAGTEARRATRTRAIQAALTRLDEGEFGWCDECGEPIPLKRLDLDPCATRCVGCAG</sequence>
<keyword evidence="1" id="KW-0479">Metal-binding</keyword>
<organism evidence="6 7">
    <name type="scientific">Palleronia pelagia</name>
    <dbReference type="NCBI Taxonomy" id="387096"/>
    <lineage>
        <taxon>Bacteria</taxon>
        <taxon>Pseudomonadati</taxon>
        <taxon>Pseudomonadota</taxon>
        <taxon>Alphaproteobacteria</taxon>
        <taxon>Rhodobacterales</taxon>
        <taxon>Roseobacteraceae</taxon>
        <taxon>Palleronia</taxon>
    </lineage>
</organism>
<dbReference type="PANTHER" id="PTHR33823">
    <property type="entry name" value="RNA POLYMERASE-BINDING TRANSCRIPTION FACTOR DKSA-RELATED"/>
    <property type="match status" value="1"/>
</dbReference>
<dbReference type="PROSITE" id="PS51128">
    <property type="entry name" value="ZF_DKSA_2"/>
    <property type="match status" value="1"/>
</dbReference>
<gene>
    <name evidence="6" type="ORF">SAMN04488011_10326</name>
</gene>
<dbReference type="SUPFAM" id="SSF57716">
    <property type="entry name" value="Glucocorticoid receptor-like (DNA-binding domain)"/>
    <property type="match status" value="1"/>
</dbReference>
<reference evidence="7" key="1">
    <citation type="submission" date="2016-10" db="EMBL/GenBank/DDBJ databases">
        <authorList>
            <person name="Varghese N."/>
            <person name="Submissions S."/>
        </authorList>
    </citation>
    <scope>NUCLEOTIDE SEQUENCE [LARGE SCALE GENOMIC DNA]</scope>
    <source>
        <strain evidence="7">DSM 26893</strain>
    </source>
</reference>
<evidence type="ECO:0000256" key="4">
    <source>
        <dbReference type="PROSITE-ProRule" id="PRU00510"/>
    </source>
</evidence>
<evidence type="ECO:0000256" key="1">
    <source>
        <dbReference type="ARBA" id="ARBA00022723"/>
    </source>
</evidence>
<dbReference type="Proteomes" id="UP000199372">
    <property type="component" value="Unassembled WGS sequence"/>
</dbReference>
<keyword evidence="2" id="KW-0863">Zinc-finger</keyword>
<dbReference type="PANTHER" id="PTHR33823:SF4">
    <property type="entry name" value="GENERAL STRESS PROTEIN 16O"/>
    <property type="match status" value="1"/>
</dbReference>
<accession>A0A1H8EM22</accession>
<dbReference type="EMBL" id="FOCM01000003">
    <property type="protein sequence ID" value="SEN20539.1"/>
    <property type="molecule type" value="Genomic_DNA"/>
</dbReference>
<evidence type="ECO:0000256" key="2">
    <source>
        <dbReference type="ARBA" id="ARBA00022771"/>
    </source>
</evidence>
<evidence type="ECO:0000256" key="3">
    <source>
        <dbReference type="ARBA" id="ARBA00022833"/>
    </source>
</evidence>
<keyword evidence="7" id="KW-1185">Reference proteome</keyword>
<keyword evidence="3" id="KW-0862">Zinc</keyword>
<dbReference type="InterPro" id="IPR020458">
    <property type="entry name" value="Znf_DskA_TraR_CS"/>
</dbReference>
<dbReference type="RefSeq" id="WP_091844875.1">
    <property type="nucleotide sequence ID" value="NZ_FOCM01000003.1"/>
</dbReference>
<evidence type="ECO:0000313" key="7">
    <source>
        <dbReference type="Proteomes" id="UP000199372"/>
    </source>
</evidence>
<dbReference type="AlphaFoldDB" id="A0A1H8EM22"/>
<proteinExistence type="predicted"/>
<evidence type="ECO:0000313" key="6">
    <source>
        <dbReference type="EMBL" id="SEN20539.1"/>
    </source>
</evidence>